<dbReference type="RefSeq" id="WP_223248436.1">
    <property type="nucleotide sequence ID" value="NZ_BHVT01000073.1"/>
</dbReference>
<dbReference type="PROSITE" id="PS51257">
    <property type="entry name" value="PROKAR_LIPOPROTEIN"/>
    <property type="match status" value="1"/>
</dbReference>
<dbReference type="Proteomes" id="UP000295367">
    <property type="component" value="Unassembled WGS sequence"/>
</dbReference>
<name>A0A4R3YEI9_9PROT</name>
<feature type="signal peptide" evidence="1">
    <location>
        <begin position="1"/>
        <end position="22"/>
    </location>
</feature>
<dbReference type="EMBL" id="SMCO01000001">
    <property type="protein sequence ID" value="TCV90292.1"/>
    <property type="molecule type" value="Genomic_DNA"/>
</dbReference>
<sequence>MNISKKVMFAAIAIAVMLSGCATPPPKEAIKKTYAVQGQKLELGGTYQPKSKELIITINNEPIMKGTFPPFTPTMKLNGKYKNFQISGDCYFGSVLGSQKGLVGIIAGAVQSGNSKTSDKCDMLVDSKAADSLYF</sequence>
<proteinExistence type="predicted"/>
<organism evidence="2 3">
    <name type="scientific">Sulfurirhabdus autotrophica</name>
    <dbReference type="NCBI Taxonomy" id="1706046"/>
    <lineage>
        <taxon>Bacteria</taxon>
        <taxon>Pseudomonadati</taxon>
        <taxon>Pseudomonadota</taxon>
        <taxon>Betaproteobacteria</taxon>
        <taxon>Nitrosomonadales</taxon>
        <taxon>Sulfuricellaceae</taxon>
        <taxon>Sulfurirhabdus</taxon>
    </lineage>
</organism>
<reference evidence="2 3" key="1">
    <citation type="submission" date="2019-03" db="EMBL/GenBank/DDBJ databases">
        <title>Genomic Encyclopedia of Type Strains, Phase IV (KMG-IV): sequencing the most valuable type-strain genomes for metagenomic binning, comparative biology and taxonomic classification.</title>
        <authorList>
            <person name="Goeker M."/>
        </authorList>
    </citation>
    <scope>NUCLEOTIDE SEQUENCE [LARGE SCALE GENOMIC DNA]</scope>
    <source>
        <strain evidence="2 3">DSM 100309</strain>
    </source>
</reference>
<evidence type="ECO:0000256" key="1">
    <source>
        <dbReference type="SAM" id="SignalP"/>
    </source>
</evidence>
<keyword evidence="3" id="KW-1185">Reference proteome</keyword>
<evidence type="ECO:0000313" key="2">
    <source>
        <dbReference type="EMBL" id="TCV90292.1"/>
    </source>
</evidence>
<protein>
    <recommendedName>
        <fullName evidence="4">Lipoprotein</fullName>
    </recommendedName>
</protein>
<evidence type="ECO:0000313" key="3">
    <source>
        <dbReference type="Proteomes" id="UP000295367"/>
    </source>
</evidence>
<evidence type="ECO:0008006" key="4">
    <source>
        <dbReference type="Google" id="ProtNLM"/>
    </source>
</evidence>
<dbReference type="AlphaFoldDB" id="A0A4R3YEI9"/>
<gene>
    <name evidence="2" type="ORF">EDC63_101262</name>
</gene>
<feature type="chain" id="PRO_5020904734" description="Lipoprotein" evidence="1">
    <location>
        <begin position="23"/>
        <end position="135"/>
    </location>
</feature>
<keyword evidence="1" id="KW-0732">Signal</keyword>
<accession>A0A4R3YEI9</accession>
<comment type="caution">
    <text evidence="2">The sequence shown here is derived from an EMBL/GenBank/DDBJ whole genome shotgun (WGS) entry which is preliminary data.</text>
</comment>